<dbReference type="SUPFAM" id="SSF53383">
    <property type="entry name" value="PLP-dependent transferases"/>
    <property type="match status" value="1"/>
</dbReference>
<dbReference type="Pfam" id="PF00155">
    <property type="entry name" value="Aminotran_1_2"/>
    <property type="match status" value="1"/>
</dbReference>
<protein>
    <recommendedName>
        <fullName evidence="11">Histidinol-phosphate aminotransferase</fullName>
        <ecNumber evidence="11">2.6.1.9</ecNumber>
    </recommendedName>
    <alternativeName>
        <fullName evidence="11">Imidazole acetol-phosphate transaminase</fullName>
    </alternativeName>
</protein>
<keyword evidence="7 11" id="KW-0808">Transferase</keyword>
<reference evidence="13" key="1">
    <citation type="submission" date="2018-02" db="EMBL/GenBank/DDBJ databases">
        <authorList>
            <person name="Kim S.-K."/>
            <person name="Jung H.-I."/>
            <person name="Lee S.-W."/>
        </authorList>
    </citation>
    <scope>NUCLEOTIDE SEQUENCE</scope>
    <source>
        <strain evidence="13">SK3146</strain>
    </source>
</reference>
<comment type="similarity">
    <text evidence="3 11">Belongs to the class-II pyridoxal-phosphate-dependent aminotransferase family. Histidinol-phosphate aminotransferase subfamily.</text>
</comment>
<evidence type="ECO:0000256" key="9">
    <source>
        <dbReference type="ARBA" id="ARBA00023102"/>
    </source>
</evidence>
<dbReference type="InterPro" id="IPR004839">
    <property type="entry name" value="Aminotransferase_I/II_large"/>
</dbReference>
<dbReference type="InterPro" id="IPR015421">
    <property type="entry name" value="PyrdxlP-dep_Trfase_major"/>
</dbReference>
<feature type="modified residue" description="N6-(pyridoxal phosphate)lysine" evidence="11">
    <location>
        <position position="231"/>
    </location>
</feature>
<evidence type="ECO:0000256" key="8">
    <source>
        <dbReference type="ARBA" id="ARBA00022898"/>
    </source>
</evidence>
<dbReference type="HAMAP" id="MF_01023">
    <property type="entry name" value="HisC_aminotrans_2"/>
    <property type="match status" value="1"/>
</dbReference>
<accession>A0ABY4RTK4</accession>
<evidence type="ECO:0000256" key="4">
    <source>
        <dbReference type="ARBA" id="ARBA00011738"/>
    </source>
</evidence>
<name>A0ABY4RTK4_9BACL</name>
<dbReference type="PANTHER" id="PTHR43643:SF6">
    <property type="entry name" value="HISTIDINOL-PHOSPHATE AMINOTRANSFERASE"/>
    <property type="match status" value="1"/>
</dbReference>
<dbReference type="InterPro" id="IPR015424">
    <property type="entry name" value="PyrdxlP-dep_Trfase"/>
</dbReference>
<proteinExistence type="inferred from homology"/>
<evidence type="ECO:0000256" key="2">
    <source>
        <dbReference type="ARBA" id="ARBA00005011"/>
    </source>
</evidence>
<keyword evidence="9 11" id="KW-0368">Histidine biosynthesis</keyword>
<evidence type="ECO:0000259" key="12">
    <source>
        <dbReference type="Pfam" id="PF00155"/>
    </source>
</evidence>
<keyword evidence="8 11" id="KW-0663">Pyridoxal phosphate</keyword>
<dbReference type="InterPro" id="IPR050106">
    <property type="entry name" value="HistidinolP_aminotransfase"/>
</dbReference>
<evidence type="ECO:0000256" key="6">
    <source>
        <dbReference type="ARBA" id="ARBA00022605"/>
    </source>
</evidence>
<evidence type="ECO:0000256" key="10">
    <source>
        <dbReference type="ARBA" id="ARBA00047481"/>
    </source>
</evidence>
<comment type="catalytic activity">
    <reaction evidence="10 11">
        <text>L-histidinol phosphate + 2-oxoglutarate = 3-(imidazol-4-yl)-2-oxopropyl phosphate + L-glutamate</text>
        <dbReference type="Rhea" id="RHEA:23744"/>
        <dbReference type="ChEBI" id="CHEBI:16810"/>
        <dbReference type="ChEBI" id="CHEBI:29985"/>
        <dbReference type="ChEBI" id="CHEBI:57766"/>
        <dbReference type="ChEBI" id="CHEBI:57980"/>
        <dbReference type="EC" id="2.6.1.9"/>
    </reaction>
</comment>
<keyword evidence="6 11" id="KW-0028">Amino-acid biosynthesis</keyword>
<reference evidence="13" key="2">
    <citation type="journal article" date="2021" name="J Anim Sci Technol">
        <title>Complete genome sequence of Paenibacillus konkukensis sp. nov. SK3146 as a potential probiotic strain.</title>
        <authorList>
            <person name="Jung H.I."/>
            <person name="Park S."/>
            <person name="Niu K.M."/>
            <person name="Lee S.W."/>
            <person name="Kothari D."/>
            <person name="Yi K.J."/>
            <person name="Kim S.K."/>
        </authorList>
    </citation>
    <scope>NUCLEOTIDE SEQUENCE</scope>
    <source>
        <strain evidence="13">SK3146</strain>
    </source>
</reference>
<sequence>MMRQTEFQVQAREALRNMKPYSPGKPIWEVQKELGIDKVVKLASNENPLGASPKAMEAIVACLPEIHRYPDAGTKALNEVIAAELSVSTEQIIVTNGADELIKLVAEAFLEAGDEVIMPSPTFSEYEFGTYLMGSEPVSVPLNDDYQYDVDRLLQAVTEKTKMLFLCTPNNPTGTYLPKPELRRLLDGLPKHVLVMVDSAYSHFASADDYTDGLEFVRQGYPVIVLQTFSKIFGLAGIRVGFGVSSPEIIHSVLQVKEPFNVNSLAQEAAKAAMTDHEHIGRSRAVNAEGREQLYAAFRRLGLSYTESMTNFILADLGPGAKELYDRLMRRGVIVRYGGAWGLTNHIRVSVGTKEENEFFIEQLSALLAEEEQIPQKPSMPLRGTTDNGNGVPRVISRVVT</sequence>
<dbReference type="PANTHER" id="PTHR43643">
    <property type="entry name" value="HISTIDINOL-PHOSPHATE AMINOTRANSFERASE 2"/>
    <property type="match status" value="1"/>
</dbReference>
<keyword evidence="5 11" id="KW-0032">Aminotransferase</keyword>
<evidence type="ECO:0000256" key="5">
    <source>
        <dbReference type="ARBA" id="ARBA00022576"/>
    </source>
</evidence>
<dbReference type="InterPro" id="IPR015422">
    <property type="entry name" value="PyrdxlP-dep_Trfase_small"/>
</dbReference>
<organism evidence="13 14">
    <name type="scientific">Paenibacillus konkukensis</name>
    <dbReference type="NCBI Taxonomy" id="2020716"/>
    <lineage>
        <taxon>Bacteria</taxon>
        <taxon>Bacillati</taxon>
        <taxon>Bacillota</taxon>
        <taxon>Bacilli</taxon>
        <taxon>Bacillales</taxon>
        <taxon>Paenibacillaceae</taxon>
        <taxon>Paenibacillus</taxon>
    </lineage>
</organism>
<gene>
    <name evidence="13" type="primary">hisC2</name>
    <name evidence="11" type="synonym">hisC</name>
    <name evidence="13" type="ORF">SK3146_05211</name>
</gene>
<feature type="domain" description="Aminotransferase class I/classII large" evidence="12">
    <location>
        <begin position="38"/>
        <end position="363"/>
    </location>
</feature>
<evidence type="ECO:0000256" key="1">
    <source>
        <dbReference type="ARBA" id="ARBA00001933"/>
    </source>
</evidence>
<dbReference type="RefSeq" id="WP_434006823.1">
    <property type="nucleotide sequence ID" value="NZ_CP027059.1"/>
</dbReference>
<evidence type="ECO:0000256" key="7">
    <source>
        <dbReference type="ARBA" id="ARBA00022679"/>
    </source>
</evidence>
<comment type="subunit">
    <text evidence="4 11">Homodimer.</text>
</comment>
<dbReference type="GO" id="GO:0004400">
    <property type="term" value="F:histidinol-phosphate transaminase activity"/>
    <property type="evidence" value="ECO:0007669"/>
    <property type="project" value="UniProtKB-EC"/>
</dbReference>
<dbReference type="Gene3D" id="3.90.1150.10">
    <property type="entry name" value="Aspartate Aminotransferase, domain 1"/>
    <property type="match status" value="1"/>
</dbReference>
<comment type="cofactor">
    <cofactor evidence="1 11">
        <name>pyridoxal 5'-phosphate</name>
        <dbReference type="ChEBI" id="CHEBI:597326"/>
    </cofactor>
</comment>
<evidence type="ECO:0000313" key="14">
    <source>
        <dbReference type="Proteomes" id="UP001057134"/>
    </source>
</evidence>
<keyword evidence="14" id="KW-1185">Reference proteome</keyword>
<dbReference type="Gene3D" id="3.40.640.10">
    <property type="entry name" value="Type I PLP-dependent aspartate aminotransferase-like (Major domain)"/>
    <property type="match status" value="1"/>
</dbReference>
<evidence type="ECO:0000256" key="11">
    <source>
        <dbReference type="HAMAP-Rule" id="MF_01023"/>
    </source>
</evidence>
<dbReference type="EC" id="2.6.1.9" evidence="11"/>
<dbReference type="NCBIfam" id="TIGR01141">
    <property type="entry name" value="hisC"/>
    <property type="match status" value="1"/>
</dbReference>
<dbReference type="EMBL" id="CP027059">
    <property type="protein sequence ID" value="UQZ85921.1"/>
    <property type="molecule type" value="Genomic_DNA"/>
</dbReference>
<dbReference type="Proteomes" id="UP001057134">
    <property type="component" value="Chromosome"/>
</dbReference>
<evidence type="ECO:0000256" key="3">
    <source>
        <dbReference type="ARBA" id="ARBA00007970"/>
    </source>
</evidence>
<evidence type="ECO:0000313" key="13">
    <source>
        <dbReference type="EMBL" id="UQZ85921.1"/>
    </source>
</evidence>
<dbReference type="CDD" id="cd00609">
    <property type="entry name" value="AAT_like"/>
    <property type="match status" value="1"/>
</dbReference>
<comment type="pathway">
    <text evidence="2 11">Amino-acid biosynthesis; L-histidine biosynthesis; L-histidine from 5-phospho-alpha-D-ribose 1-diphosphate: step 7/9.</text>
</comment>
<dbReference type="InterPro" id="IPR005861">
    <property type="entry name" value="HisP_aminotrans"/>
</dbReference>